<keyword evidence="2" id="KW-0472">Membrane</keyword>
<dbReference type="PANTHER" id="PTHR12652:SF50">
    <property type="entry name" value="PEROXIN 11"/>
    <property type="match status" value="1"/>
</dbReference>
<evidence type="ECO:0000256" key="3">
    <source>
        <dbReference type="ARBA" id="ARBA00023140"/>
    </source>
</evidence>
<dbReference type="EMBL" id="KI913123">
    <property type="protein sequence ID" value="ETV81903.1"/>
    <property type="molecule type" value="Genomic_DNA"/>
</dbReference>
<proteinExistence type="predicted"/>
<name>W4GSN4_APHAT</name>
<dbReference type="RefSeq" id="XP_009828640.1">
    <property type="nucleotide sequence ID" value="XM_009830338.1"/>
</dbReference>
<reference evidence="5" key="1">
    <citation type="submission" date="2013-12" db="EMBL/GenBank/DDBJ databases">
        <title>The Genome Sequence of Aphanomyces astaci APO3.</title>
        <authorList>
            <consortium name="The Broad Institute Genomics Platform"/>
            <person name="Russ C."/>
            <person name="Tyler B."/>
            <person name="van West P."/>
            <person name="Dieguez-Uribeondo J."/>
            <person name="Young S.K."/>
            <person name="Zeng Q."/>
            <person name="Gargeya S."/>
            <person name="Fitzgerald M."/>
            <person name="Abouelleil A."/>
            <person name="Alvarado L."/>
            <person name="Chapman S.B."/>
            <person name="Gainer-Dewar J."/>
            <person name="Goldberg J."/>
            <person name="Griggs A."/>
            <person name="Gujja S."/>
            <person name="Hansen M."/>
            <person name="Howarth C."/>
            <person name="Imamovic A."/>
            <person name="Ireland A."/>
            <person name="Larimer J."/>
            <person name="McCowan C."/>
            <person name="Murphy C."/>
            <person name="Pearson M."/>
            <person name="Poon T.W."/>
            <person name="Priest M."/>
            <person name="Roberts A."/>
            <person name="Saif S."/>
            <person name="Shea T."/>
            <person name="Sykes S."/>
            <person name="Wortman J."/>
            <person name="Nusbaum C."/>
            <person name="Birren B."/>
        </authorList>
    </citation>
    <scope>NUCLEOTIDE SEQUENCE [LARGE SCALE GENOMIC DNA]</scope>
    <source>
        <strain evidence="5">APO3</strain>
    </source>
</reference>
<dbReference type="VEuPathDB" id="FungiDB:H257_05447"/>
<dbReference type="GO" id="GO:0005778">
    <property type="term" value="C:peroxisomal membrane"/>
    <property type="evidence" value="ECO:0007669"/>
    <property type="project" value="UniProtKB-SubCell"/>
</dbReference>
<dbReference type="PANTHER" id="PTHR12652">
    <property type="entry name" value="PEROXISOMAL BIOGENESIS FACTOR 11"/>
    <property type="match status" value="1"/>
</dbReference>
<organism evidence="5">
    <name type="scientific">Aphanomyces astaci</name>
    <name type="common">Crayfish plague agent</name>
    <dbReference type="NCBI Taxonomy" id="112090"/>
    <lineage>
        <taxon>Eukaryota</taxon>
        <taxon>Sar</taxon>
        <taxon>Stramenopiles</taxon>
        <taxon>Oomycota</taxon>
        <taxon>Saprolegniomycetes</taxon>
        <taxon>Saprolegniales</taxon>
        <taxon>Verrucalvaceae</taxon>
        <taxon>Aphanomyces</taxon>
    </lineage>
</organism>
<dbReference type="OrthoDB" id="411017at2759"/>
<dbReference type="Pfam" id="PF05648">
    <property type="entry name" value="PEX11"/>
    <property type="match status" value="1"/>
</dbReference>
<evidence type="ECO:0000313" key="5">
    <source>
        <dbReference type="EMBL" id="ETV81903.1"/>
    </source>
</evidence>
<evidence type="ECO:0000256" key="4">
    <source>
        <dbReference type="ARBA" id="ARBA00046271"/>
    </source>
</evidence>
<evidence type="ECO:0000256" key="2">
    <source>
        <dbReference type="ARBA" id="ARBA00023136"/>
    </source>
</evidence>
<sequence length="227" mass="26136">MNILQTQHLASDIVRLLSTAEGRTKAYRLLQYASKALQLVLRRVFHVNSDSSESIRVLKVLEYLMGTCRKAMRLFRFLDMWTLFPTVVDKNPSVRRLRQTRILAFLCMFLFENISLFYPTTDVTVDDGQGKRRTLVTVRWSRWCHTCWFVSLVLGVGLDLHLHRPTSRLAMLKNLTDLPIALLLALRIRVDDALMCGLSLSSSVMGMQLHWTGRALHSNVKPFESVE</sequence>
<gene>
    <name evidence="5" type="ORF">H257_05447</name>
</gene>
<dbReference type="GeneID" id="20807443"/>
<evidence type="ECO:0000256" key="1">
    <source>
        <dbReference type="ARBA" id="ARBA00022593"/>
    </source>
</evidence>
<keyword evidence="1" id="KW-0962">Peroxisome biogenesis</keyword>
<accession>W4GSN4</accession>
<dbReference type="AlphaFoldDB" id="W4GSN4"/>
<keyword evidence="3" id="KW-0576">Peroxisome</keyword>
<dbReference type="GO" id="GO:0016559">
    <property type="term" value="P:peroxisome fission"/>
    <property type="evidence" value="ECO:0007669"/>
    <property type="project" value="InterPro"/>
</dbReference>
<dbReference type="InterPro" id="IPR008733">
    <property type="entry name" value="PEX11"/>
</dbReference>
<protein>
    <submittedName>
        <fullName evidence="5">Uncharacterized protein</fullName>
    </submittedName>
</protein>
<comment type="subcellular location">
    <subcellularLocation>
        <location evidence="4">Peroxisome membrane</location>
    </subcellularLocation>
</comment>